<dbReference type="InterPro" id="IPR050652">
    <property type="entry name" value="AN1_A20_ZnFinger"/>
</dbReference>
<dbReference type="PANTHER" id="PTHR10634:SF67">
    <property type="entry name" value="AN1-TYPE ZINC FINGER PROTEIN 3"/>
    <property type="match status" value="1"/>
</dbReference>
<dbReference type="KEGG" id="mbr:MONBRDRAFT_34275"/>
<dbReference type="OMA" id="VLCENNC"/>
<dbReference type="InterPro" id="IPR002653">
    <property type="entry name" value="Znf_A20"/>
</dbReference>
<evidence type="ECO:0000256" key="4">
    <source>
        <dbReference type="PROSITE-ProRule" id="PRU00449"/>
    </source>
</evidence>
<keyword evidence="2 4" id="KW-0863">Zinc-finger</keyword>
<dbReference type="RefSeq" id="XP_001749810.1">
    <property type="nucleotide sequence ID" value="XM_001749758.1"/>
</dbReference>
<sequence>MAEQQSPNTSIPCASGCGFFGRVETENLCSKCYNDVKKAKGNTDAQTQPQADADATVSPTPAPASAPAPSAPAAATNSAAPAPVAEVTPSSPAPAVSTSASTDGTPMQKKKKRCVVCNNKVGMLGFTCRCEGLFCSKHRFPDDHECTFDHKTFDRKNLADANQKLETVKLNRL</sequence>
<keyword evidence="3" id="KW-0862">Zinc</keyword>
<feature type="compositionally biased region" description="Low complexity" evidence="5">
    <location>
        <begin position="43"/>
        <end position="59"/>
    </location>
</feature>
<dbReference type="InterPro" id="IPR035896">
    <property type="entry name" value="AN1-like_Znf"/>
</dbReference>
<dbReference type="PANTHER" id="PTHR10634">
    <property type="entry name" value="AN1-TYPE ZINC FINGER PROTEIN"/>
    <property type="match status" value="1"/>
</dbReference>
<dbReference type="AlphaFoldDB" id="A9VAM6"/>
<dbReference type="GO" id="GO:0003677">
    <property type="term" value="F:DNA binding"/>
    <property type="evidence" value="ECO:0007669"/>
    <property type="project" value="InterPro"/>
</dbReference>
<dbReference type="GO" id="GO:0008270">
    <property type="term" value="F:zinc ion binding"/>
    <property type="evidence" value="ECO:0007669"/>
    <property type="project" value="UniProtKB-KW"/>
</dbReference>
<organism evidence="8 9">
    <name type="scientific">Monosiga brevicollis</name>
    <name type="common">Choanoflagellate</name>
    <dbReference type="NCBI Taxonomy" id="81824"/>
    <lineage>
        <taxon>Eukaryota</taxon>
        <taxon>Choanoflagellata</taxon>
        <taxon>Craspedida</taxon>
        <taxon>Salpingoecidae</taxon>
        <taxon>Monosiga</taxon>
    </lineage>
</organism>
<dbReference type="STRING" id="81824.A9VAM6"/>
<name>A9VAM6_MONBE</name>
<protein>
    <submittedName>
        <fullName evidence="8">Uncharacterized protein</fullName>
    </submittedName>
</protein>
<dbReference type="GeneID" id="5895023"/>
<keyword evidence="9" id="KW-1185">Reference proteome</keyword>
<dbReference type="PROSITE" id="PS51036">
    <property type="entry name" value="ZF_A20"/>
    <property type="match status" value="1"/>
</dbReference>
<dbReference type="Gene3D" id="1.20.5.4770">
    <property type="match status" value="1"/>
</dbReference>
<evidence type="ECO:0000259" key="6">
    <source>
        <dbReference type="PROSITE" id="PS51036"/>
    </source>
</evidence>
<evidence type="ECO:0000256" key="2">
    <source>
        <dbReference type="ARBA" id="ARBA00022771"/>
    </source>
</evidence>
<feature type="domain" description="A20-type" evidence="6">
    <location>
        <begin position="7"/>
        <end position="41"/>
    </location>
</feature>
<dbReference type="Gene3D" id="4.10.1110.10">
    <property type="entry name" value="AN1-like Zinc finger"/>
    <property type="match status" value="1"/>
</dbReference>
<evidence type="ECO:0000313" key="9">
    <source>
        <dbReference type="Proteomes" id="UP000001357"/>
    </source>
</evidence>
<dbReference type="Pfam" id="PF01754">
    <property type="entry name" value="zf-A20"/>
    <property type="match status" value="1"/>
</dbReference>
<evidence type="ECO:0000256" key="1">
    <source>
        <dbReference type="ARBA" id="ARBA00022723"/>
    </source>
</evidence>
<dbReference type="Proteomes" id="UP000001357">
    <property type="component" value="Unassembled WGS sequence"/>
</dbReference>
<dbReference type="InParanoid" id="A9VAM6"/>
<feature type="domain" description="AN1-type" evidence="7">
    <location>
        <begin position="108"/>
        <end position="154"/>
    </location>
</feature>
<proteinExistence type="predicted"/>
<dbReference type="SUPFAM" id="SSF118310">
    <property type="entry name" value="AN1-like Zinc finger"/>
    <property type="match status" value="1"/>
</dbReference>
<reference evidence="8 9" key="1">
    <citation type="journal article" date="2008" name="Nature">
        <title>The genome of the choanoflagellate Monosiga brevicollis and the origin of metazoans.</title>
        <authorList>
            <consortium name="JGI Sequencing"/>
            <person name="King N."/>
            <person name="Westbrook M.J."/>
            <person name="Young S.L."/>
            <person name="Kuo A."/>
            <person name="Abedin M."/>
            <person name="Chapman J."/>
            <person name="Fairclough S."/>
            <person name="Hellsten U."/>
            <person name="Isogai Y."/>
            <person name="Letunic I."/>
            <person name="Marr M."/>
            <person name="Pincus D."/>
            <person name="Putnam N."/>
            <person name="Rokas A."/>
            <person name="Wright K.J."/>
            <person name="Zuzow R."/>
            <person name="Dirks W."/>
            <person name="Good M."/>
            <person name="Goodstein D."/>
            <person name="Lemons D."/>
            <person name="Li W."/>
            <person name="Lyons J.B."/>
            <person name="Morris A."/>
            <person name="Nichols S."/>
            <person name="Richter D.J."/>
            <person name="Salamov A."/>
            <person name="Bork P."/>
            <person name="Lim W.A."/>
            <person name="Manning G."/>
            <person name="Miller W.T."/>
            <person name="McGinnis W."/>
            <person name="Shapiro H."/>
            <person name="Tjian R."/>
            <person name="Grigoriev I.V."/>
            <person name="Rokhsar D."/>
        </authorList>
    </citation>
    <scope>NUCLEOTIDE SEQUENCE [LARGE SCALE GENOMIC DNA]</scope>
    <source>
        <strain evidence="9">MX1 / ATCC 50154</strain>
    </source>
</reference>
<dbReference type="PROSITE" id="PS51039">
    <property type="entry name" value="ZF_AN1"/>
    <property type="match status" value="1"/>
</dbReference>
<dbReference type="EMBL" id="CH991574">
    <property type="protein sequence ID" value="EDQ85399.1"/>
    <property type="molecule type" value="Genomic_DNA"/>
</dbReference>
<dbReference type="FunCoup" id="A9VAM6">
    <property type="interactions" value="189"/>
</dbReference>
<dbReference type="eggNOG" id="KOG3173">
    <property type="taxonomic scope" value="Eukaryota"/>
</dbReference>
<evidence type="ECO:0000259" key="7">
    <source>
        <dbReference type="PROSITE" id="PS51039"/>
    </source>
</evidence>
<gene>
    <name evidence="8" type="ORF">MONBRDRAFT_34275</name>
</gene>
<evidence type="ECO:0000256" key="3">
    <source>
        <dbReference type="ARBA" id="ARBA00022833"/>
    </source>
</evidence>
<evidence type="ECO:0000256" key="5">
    <source>
        <dbReference type="SAM" id="MobiDB-lite"/>
    </source>
</evidence>
<dbReference type="SMART" id="SM00154">
    <property type="entry name" value="ZnF_AN1"/>
    <property type="match status" value="1"/>
</dbReference>
<dbReference type="InterPro" id="IPR000058">
    <property type="entry name" value="Znf_AN1"/>
</dbReference>
<dbReference type="SMART" id="SM00259">
    <property type="entry name" value="ZnF_A20"/>
    <property type="match status" value="1"/>
</dbReference>
<accession>A9VAM6</accession>
<feature type="region of interest" description="Disordered" evidence="5">
    <location>
        <begin position="40"/>
        <end position="106"/>
    </location>
</feature>
<dbReference type="SUPFAM" id="SSF57716">
    <property type="entry name" value="Glucocorticoid receptor-like (DNA-binding domain)"/>
    <property type="match status" value="1"/>
</dbReference>
<feature type="compositionally biased region" description="Pro residues" evidence="5">
    <location>
        <begin position="60"/>
        <end position="70"/>
    </location>
</feature>
<dbReference type="Pfam" id="PF01428">
    <property type="entry name" value="zf-AN1"/>
    <property type="match status" value="1"/>
</dbReference>
<evidence type="ECO:0000313" key="8">
    <source>
        <dbReference type="EMBL" id="EDQ85399.1"/>
    </source>
</evidence>
<keyword evidence="1" id="KW-0479">Metal-binding</keyword>
<feature type="compositionally biased region" description="Low complexity" evidence="5">
    <location>
        <begin position="71"/>
        <end position="102"/>
    </location>
</feature>